<organism evidence="2 3">
    <name type="scientific">Alkalimarinus sediminis</name>
    <dbReference type="NCBI Taxonomy" id="1632866"/>
    <lineage>
        <taxon>Bacteria</taxon>
        <taxon>Pseudomonadati</taxon>
        <taxon>Pseudomonadota</taxon>
        <taxon>Gammaproteobacteria</taxon>
        <taxon>Alteromonadales</taxon>
        <taxon>Alteromonadaceae</taxon>
        <taxon>Alkalimarinus</taxon>
    </lineage>
</organism>
<sequence length="55" mass="6225">MNDFEKEHPLMNEVTRTINQLYTNKKEEETLQALLKHKGASKKPVGVSNANVDQG</sequence>
<proteinExistence type="predicted"/>
<dbReference type="RefSeq" id="WP_251809867.1">
    <property type="nucleotide sequence ID" value="NZ_CP101527.1"/>
</dbReference>
<name>A0A9E8HJ81_9ALTE</name>
<reference evidence="2" key="1">
    <citation type="submission" date="2022-07" db="EMBL/GenBank/DDBJ databases">
        <title>Alkalimarinus sp. nov., isolated from gut of a Alitta virens.</title>
        <authorList>
            <person name="Yang A.I."/>
            <person name="Shin N.-R."/>
        </authorList>
    </citation>
    <scope>NUCLEOTIDE SEQUENCE</scope>
    <source>
        <strain evidence="2">FA028</strain>
    </source>
</reference>
<evidence type="ECO:0000256" key="1">
    <source>
        <dbReference type="SAM" id="MobiDB-lite"/>
    </source>
</evidence>
<evidence type="ECO:0000313" key="3">
    <source>
        <dbReference type="Proteomes" id="UP001164472"/>
    </source>
</evidence>
<gene>
    <name evidence="2" type="ORF">NNL22_11830</name>
</gene>
<feature type="region of interest" description="Disordered" evidence="1">
    <location>
        <begin position="35"/>
        <end position="55"/>
    </location>
</feature>
<evidence type="ECO:0000313" key="2">
    <source>
        <dbReference type="EMBL" id="UZW73726.1"/>
    </source>
</evidence>
<keyword evidence="3" id="KW-1185">Reference proteome</keyword>
<protein>
    <submittedName>
        <fullName evidence="2">Uncharacterized protein</fullName>
    </submittedName>
</protein>
<dbReference type="KEGG" id="asem:NNL22_11830"/>
<dbReference type="EMBL" id="CP101527">
    <property type="protein sequence ID" value="UZW73726.1"/>
    <property type="molecule type" value="Genomic_DNA"/>
</dbReference>
<accession>A0A9E8HJ81</accession>
<dbReference type="Proteomes" id="UP001164472">
    <property type="component" value="Chromosome"/>
</dbReference>
<dbReference type="AlphaFoldDB" id="A0A9E8HJ81"/>